<dbReference type="GO" id="GO:0043023">
    <property type="term" value="F:ribosomal large subunit binding"/>
    <property type="evidence" value="ECO:0007669"/>
    <property type="project" value="TreeGrafter"/>
</dbReference>
<keyword evidence="2" id="KW-0963">Cytoplasm</keyword>
<dbReference type="FunFam" id="1.10.132.20:FF:000001">
    <property type="entry name" value="Ribosome-recycling factor"/>
    <property type="match status" value="1"/>
</dbReference>
<evidence type="ECO:0000313" key="5">
    <source>
        <dbReference type="EMBL" id="OLO46758.1"/>
    </source>
</evidence>
<dbReference type="Gene3D" id="1.10.132.20">
    <property type="entry name" value="Ribosome-recycling factor"/>
    <property type="match status" value="1"/>
</dbReference>
<comment type="similarity">
    <text evidence="1">Belongs to the RRF family.</text>
</comment>
<sequence length="84" mass="9474">LPALTEERRKDYVKLARSRAEDSRVQVRGIRGKAKKELEAIKKDGEAGEDDVKRAEHELDGLTKRFVEQIDAALSAKEAELLEV</sequence>
<dbReference type="EMBL" id="MSKK01000024">
    <property type="protein sequence ID" value="OLO46758.1"/>
    <property type="molecule type" value="Genomic_DNA"/>
</dbReference>
<dbReference type="OrthoDB" id="9804006at2"/>
<dbReference type="GO" id="GO:0006412">
    <property type="term" value="P:translation"/>
    <property type="evidence" value="ECO:0007669"/>
    <property type="project" value="UniProtKB-KW"/>
</dbReference>
<dbReference type="SUPFAM" id="SSF55194">
    <property type="entry name" value="Ribosome recycling factor, RRF"/>
    <property type="match status" value="1"/>
</dbReference>
<dbReference type="Pfam" id="PF01765">
    <property type="entry name" value="RRF"/>
    <property type="match status" value="1"/>
</dbReference>
<dbReference type="AlphaFoldDB" id="A0A1Q8VF67"/>
<dbReference type="InterPro" id="IPR002661">
    <property type="entry name" value="Ribosome_recyc_fac"/>
</dbReference>
<dbReference type="InterPro" id="IPR023584">
    <property type="entry name" value="Ribosome_recyc_fac_dom"/>
</dbReference>
<dbReference type="Proteomes" id="UP000186471">
    <property type="component" value="Unassembled WGS sequence"/>
</dbReference>
<protein>
    <submittedName>
        <fullName evidence="5">Ribosome recycling factor</fullName>
    </submittedName>
</protein>
<evidence type="ECO:0000313" key="6">
    <source>
        <dbReference type="Proteomes" id="UP000186471"/>
    </source>
</evidence>
<evidence type="ECO:0000256" key="2">
    <source>
        <dbReference type="ARBA" id="ARBA00022490"/>
    </source>
</evidence>
<feature type="domain" description="Ribosome recycling factor" evidence="4">
    <location>
        <begin position="1"/>
        <end position="82"/>
    </location>
</feature>
<reference evidence="5 6" key="1">
    <citation type="submission" date="2016-12" db="EMBL/GenBank/DDBJ databases">
        <title>Genomic comparison of strains in the 'Actinomyces naeslundii' group.</title>
        <authorList>
            <person name="Mughal S.R."/>
            <person name="Do T."/>
            <person name="Gilbert S.C."/>
            <person name="Witherden E.A."/>
            <person name="Didelot X."/>
            <person name="Beighton D."/>
        </authorList>
    </citation>
    <scope>NUCLEOTIDE SEQUENCE [LARGE SCALE GENOMIC DNA]</scope>
    <source>
        <strain evidence="5 6">R21091</strain>
    </source>
</reference>
<evidence type="ECO:0000256" key="3">
    <source>
        <dbReference type="ARBA" id="ARBA00022917"/>
    </source>
</evidence>
<dbReference type="PANTHER" id="PTHR20982">
    <property type="entry name" value="RIBOSOME RECYCLING FACTOR"/>
    <property type="match status" value="1"/>
</dbReference>
<organism evidence="5 6">
    <name type="scientific">Actinomyces oris</name>
    <dbReference type="NCBI Taxonomy" id="544580"/>
    <lineage>
        <taxon>Bacteria</taxon>
        <taxon>Bacillati</taxon>
        <taxon>Actinomycetota</taxon>
        <taxon>Actinomycetes</taxon>
        <taxon>Actinomycetales</taxon>
        <taxon>Actinomycetaceae</taxon>
        <taxon>Actinomyces</taxon>
    </lineage>
</organism>
<feature type="non-terminal residue" evidence="5">
    <location>
        <position position="1"/>
    </location>
</feature>
<dbReference type="RefSeq" id="WP_143223098.1">
    <property type="nucleotide sequence ID" value="NZ_MSKK01000024.1"/>
</dbReference>
<evidence type="ECO:0000259" key="4">
    <source>
        <dbReference type="Pfam" id="PF01765"/>
    </source>
</evidence>
<dbReference type="PANTHER" id="PTHR20982:SF3">
    <property type="entry name" value="MITOCHONDRIAL RIBOSOME RECYCLING FACTOR PSEUDO 1"/>
    <property type="match status" value="1"/>
</dbReference>
<gene>
    <name evidence="5" type="ORF">BKH31_06155</name>
</gene>
<name>A0A1Q8VF67_9ACTO</name>
<evidence type="ECO:0000256" key="1">
    <source>
        <dbReference type="ARBA" id="ARBA00005912"/>
    </source>
</evidence>
<comment type="caution">
    <text evidence="5">The sequence shown here is derived from an EMBL/GenBank/DDBJ whole genome shotgun (WGS) entry which is preliminary data.</text>
</comment>
<dbReference type="InterPro" id="IPR036191">
    <property type="entry name" value="RRF_sf"/>
</dbReference>
<proteinExistence type="inferred from homology"/>
<keyword evidence="3" id="KW-0648">Protein biosynthesis</keyword>
<accession>A0A1Q8VF67</accession>